<feature type="compositionally biased region" description="Basic and acidic residues" evidence="1">
    <location>
        <begin position="23"/>
        <end position="60"/>
    </location>
</feature>
<evidence type="ECO:0000313" key="3">
    <source>
        <dbReference type="Proteomes" id="UP001142462"/>
    </source>
</evidence>
<protein>
    <recommendedName>
        <fullName evidence="4">DUF3618 domain-containing protein</fullName>
    </recommendedName>
</protein>
<dbReference type="EMBL" id="BSEJ01000001">
    <property type="protein sequence ID" value="GLJ60243.1"/>
    <property type="molecule type" value="Genomic_DNA"/>
</dbReference>
<gene>
    <name evidence="2" type="ORF">GCM10017576_03720</name>
</gene>
<feature type="region of interest" description="Disordered" evidence="1">
    <location>
        <begin position="166"/>
        <end position="264"/>
    </location>
</feature>
<proteinExistence type="predicted"/>
<comment type="caution">
    <text evidence="2">The sequence shown here is derived from an EMBL/GenBank/DDBJ whole genome shotgun (WGS) entry which is preliminary data.</text>
</comment>
<organism evidence="2 3">
    <name type="scientific">Microbacterium barkeri</name>
    <dbReference type="NCBI Taxonomy" id="33917"/>
    <lineage>
        <taxon>Bacteria</taxon>
        <taxon>Bacillati</taxon>
        <taxon>Actinomycetota</taxon>
        <taxon>Actinomycetes</taxon>
        <taxon>Micrococcales</taxon>
        <taxon>Microbacteriaceae</taxon>
        <taxon>Microbacterium</taxon>
    </lineage>
</organism>
<feature type="compositionally biased region" description="Basic and acidic residues" evidence="1">
    <location>
        <begin position="247"/>
        <end position="256"/>
    </location>
</feature>
<feature type="region of interest" description="Disordered" evidence="1">
    <location>
        <begin position="1"/>
        <end position="76"/>
    </location>
</feature>
<sequence length="264" mass="26818">MSQFSGQVPTEADSRPTGAVDTARQEAADVTETARAEAGHVVDTAKQEASHVAHEAKAQLKDVYSQTQRELRDQAAAQQRRVAEGLRSVGDELESLAAGSENPGVATDIVRQASTRLKGASTWLDDRDPGSLMHEVTSFARRRPGVFIAGALLAGLAAGRLTRALAESGAESAQGASAERAADVAAAPTAPAVPAAAPTTTAGDGTPSAAAPGGYGEPGAPGAPVSDPLATPSDLPPSRGEGTPVYDRSRAERARPGEGIGNDL</sequence>
<feature type="compositionally biased region" description="Low complexity" evidence="1">
    <location>
        <begin position="166"/>
        <end position="212"/>
    </location>
</feature>
<dbReference type="Proteomes" id="UP001142462">
    <property type="component" value="Unassembled WGS sequence"/>
</dbReference>
<dbReference type="Gene3D" id="1.20.5.2950">
    <property type="match status" value="1"/>
</dbReference>
<evidence type="ECO:0008006" key="4">
    <source>
        <dbReference type="Google" id="ProtNLM"/>
    </source>
</evidence>
<name>A0A9W6H0X2_9MICO</name>
<dbReference type="RefSeq" id="WP_271171965.1">
    <property type="nucleotide sequence ID" value="NZ_BSEJ01000001.1"/>
</dbReference>
<keyword evidence="3" id="KW-1185">Reference proteome</keyword>
<evidence type="ECO:0000256" key="1">
    <source>
        <dbReference type="SAM" id="MobiDB-lite"/>
    </source>
</evidence>
<dbReference type="AlphaFoldDB" id="A0A9W6H0X2"/>
<evidence type="ECO:0000313" key="2">
    <source>
        <dbReference type="EMBL" id="GLJ60243.1"/>
    </source>
</evidence>
<reference evidence="2" key="1">
    <citation type="journal article" date="2014" name="Int. J. Syst. Evol. Microbiol.">
        <title>Complete genome sequence of Corynebacterium casei LMG S-19264T (=DSM 44701T), isolated from a smear-ripened cheese.</title>
        <authorList>
            <consortium name="US DOE Joint Genome Institute (JGI-PGF)"/>
            <person name="Walter F."/>
            <person name="Albersmeier A."/>
            <person name="Kalinowski J."/>
            <person name="Ruckert C."/>
        </authorList>
    </citation>
    <scope>NUCLEOTIDE SEQUENCE</scope>
    <source>
        <strain evidence="2">VKM Ac-1020</strain>
    </source>
</reference>
<reference evidence="2" key="2">
    <citation type="submission" date="2023-01" db="EMBL/GenBank/DDBJ databases">
        <authorList>
            <person name="Sun Q."/>
            <person name="Evtushenko L."/>
        </authorList>
    </citation>
    <scope>NUCLEOTIDE SEQUENCE</scope>
    <source>
        <strain evidence="2">VKM Ac-1020</strain>
    </source>
</reference>
<accession>A0A9W6H0X2</accession>